<dbReference type="GeneID" id="14866607"/>
<evidence type="ECO:0000313" key="2">
    <source>
        <dbReference type="EMBL" id="EGG14645.1"/>
    </source>
</evidence>
<dbReference type="RefSeq" id="XP_004351153.1">
    <property type="nucleotide sequence ID" value="XM_004351101.1"/>
</dbReference>
<name>F4QBQ7_CACFS</name>
<dbReference type="AlphaFoldDB" id="F4QBQ7"/>
<evidence type="ECO:0000313" key="3">
    <source>
        <dbReference type="Proteomes" id="UP000007797"/>
    </source>
</evidence>
<protein>
    <submittedName>
        <fullName evidence="2">Uncharacterized protein</fullName>
    </submittedName>
</protein>
<evidence type="ECO:0000256" key="1">
    <source>
        <dbReference type="SAM" id="MobiDB-lite"/>
    </source>
</evidence>
<feature type="compositionally biased region" description="Basic and acidic residues" evidence="1">
    <location>
        <begin position="206"/>
        <end position="236"/>
    </location>
</feature>
<accession>F4QBQ7</accession>
<gene>
    <name evidence="2" type="ORF">DFA_10903</name>
</gene>
<feature type="region of interest" description="Disordered" evidence="1">
    <location>
        <begin position="202"/>
        <end position="236"/>
    </location>
</feature>
<reference evidence="3" key="1">
    <citation type="journal article" date="2011" name="Genome Res.">
        <title>Phylogeny-wide analysis of social amoeba genomes highlights ancient origins for complex intercellular communication.</title>
        <authorList>
            <person name="Heidel A.J."/>
            <person name="Lawal H.M."/>
            <person name="Felder M."/>
            <person name="Schilde C."/>
            <person name="Helps N.R."/>
            <person name="Tunggal B."/>
            <person name="Rivero F."/>
            <person name="John U."/>
            <person name="Schleicher M."/>
            <person name="Eichinger L."/>
            <person name="Platzer M."/>
            <person name="Noegel A.A."/>
            <person name="Schaap P."/>
            <person name="Gloeckner G."/>
        </authorList>
    </citation>
    <scope>NUCLEOTIDE SEQUENCE [LARGE SCALE GENOMIC DNA]</scope>
    <source>
        <strain evidence="3">SH3</strain>
    </source>
</reference>
<proteinExistence type="predicted"/>
<keyword evidence="3" id="KW-1185">Reference proteome</keyword>
<dbReference type="Proteomes" id="UP000007797">
    <property type="component" value="Unassembled WGS sequence"/>
</dbReference>
<organism evidence="2 3">
    <name type="scientific">Cavenderia fasciculata</name>
    <name type="common">Slime mold</name>
    <name type="synonym">Dictyostelium fasciculatum</name>
    <dbReference type="NCBI Taxonomy" id="261658"/>
    <lineage>
        <taxon>Eukaryota</taxon>
        <taxon>Amoebozoa</taxon>
        <taxon>Evosea</taxon>
        <taxon>Eumycetozoa</taxon>
        <taxon>Dictyostelia</taxon>
        <taxon>Acytosteliales</taxon>
        <taxon>Cavenderiaceae</taxon>
        <taxon>Cavenderia</taxon>
    </lineage>
</organism>
<dbReference type="KEGG" id="dfa:DFA_10903"/>
<sequence>MHIAKGNNLDDHHVYIHYIHYITSTERERENSIEEVDYITTTTTKIMPPIIYTRNILLIINELIERINPKYQSRTPSIKRLMSSRYIAIDLEDLLEVKRRFLFKKWKFTYALKHNHFQSFQADCLPNIITYKRIDNEPMSLKVPFFEECQGLYIYYQHIKYVIVPHDHPRVADANDLIEEINTHIKTLAVPRQLENLLTPATNHNDQLKEHDRSHSDRHSGDHRDRGRSRERSHSD</sequence>
<dbReference type="EMBL" id="GL883028">
    <property type="protein sequence ID" value="EGG14645.1"/>
    <property type="molecule type" value="Genomic_DNA"/>
</dbReference>